<dbReference type="EMBL" id="CAJHNH020007013">
    <property type="protein sequence ID" value="CAG5134296.1"/>
    <property type="molecule type" value="Genomic_DNA"/>
</dbReference>
<dbReference type="InterPro" id="IPR036249">
    <property type="entry name" value="Thioredoxin-like_sf"/>
</dbReference>
<evidence type="ECO:0000313" key="1">
    <source>
        <dbReference type="EMBL" id="CAG5134296.1"/>
    </source>
</evidence>
<evidence type="ECO:0000313" key="2">
    <source>
        <dbReference type="Proteomes" id="UP000678393"/>
    </source>
</evidence>
<organism evidence="1 2">
    <name type="scientific">Candidula unifasciata</name>
    <dbReference type="NCBI Taxonomy" id="100452"/>
    <lineage>
        <taxon>Eukaryota</taxon>
        <taxon>Metazoa</taxon>
        <taxon>Spiralia</taxon>
        <taxon>Lophotrochozoa</taxon>
        <taxon>Mollusca</taxon>
        <taxon>Gastropoda</taxon>
        <taxon>Heterobranchia</taxon>
        <taxon>Euthyneura</taxon>
        <taxon>Panpulmonata</taxon>
        <taxon>Eupulmonata</taxon>
        <taxon>Stylommatophora</taxon>
        <taxon>Helicina</taxon>
        <taxon>Helicoidea</taxon>
        <taxon>Geomitridae</taxon>
        <taxon>Candidula</taxon>
    </lineage>
</organism>
<reference evidence="1" key="1">
    <citation type="submission" date="2021-04" db="EMBL/GenBank/DDBJ databases">
        <authorList>
            <consortium name="Molecular Ecology Group"/>
        </authorList>
    </citation>
    <scope>NUCLEOTIDE SEQUENCE</scope>
</reference>
<comment type="caution">
    <text evidence="1">The sequence shown here is derived from an EMBL/GenBank/DDBJ whole genome shotgun (WGS) entry which is preliminary data.</text>
</comment>
<accession>A0A8S4A5L5</accession>
<feature type="non-terminal residue" evidence="1">
    <location>
        <position position="84"/>
    </location>
</feature>
<keyword evidence="2" id="KW-1185">Reference proteome</keyword>
<protein>
    <recommendedName>
        <fullName evidence="3">Thioredoxin domain-containing protein</fullName>
    </recommendedName>
</protein>
<evidence type="ECO:0008006" key="3">
    <source>
        <dbReference type="Google" id="ProtNLM"/>
    </source>
</evidence>
<gene>
    <name evidence="1" type="ORF">CUNI_LOCUS19854</name>
</gene>
<dbReference type="Proteomes" id="UP000678393">
    <property type="component" value="Unassembled WGS sequence"/>
</dbReference>
<proteinExistence type="predicted"/>
<name>A0A8S4A5L5_9EUPU</name>
<dbReference type="AlphaFoldDB" id="A0A8S4A5L5"/>
<dbReference type="SUPFAM" id="SSF52833">
    <property type="entry name" value="Thioredoxin-like"/>
    <property type="match status" value="1"/>
</dbReference>
<sequence>MESVISLSPDPFVQTPEVAGLDTCTFYQFLNNKNVTMVMFYDPKLSKCRAAAPDFALNLRPSIQATCFIWSFVAAEQEIDSATS</sequence>